<keyword evidence="1" id="KW-0812">Transmembrane</keyword>
<dbReference type="Proteomes" id="UP001165679">
    <property type="component" value="Unassembled WGS sequence"/>
</dbReference>
<dbReference type="Gene3D" id="3.40.50.880">
    <property type="match status" value="1"/>
</dbReference>
<reference evidence="2" key="2">
    <citation type="submission" date="2022-10" db="EMBL/GenBank/DDBJ databases">
        <authorList>
            <person name="Trinh H.N."/>
        </authorList>
    </citation>
    <scope>NUCLEOTIDE SEQUENCE</scope>
    <source>
        <strain evidence="2">RN2-1</strain>
    </source>
</reference>
<evidence type="ECO:0000313" key="3">
    <source>
        <dbReference type="Proteomes" id="UP001165679"/>
    </source>
</evidence>
<name>A0AA41YSH6_9PROT</name>
<comment type="caution">
    <text evidence="2">The sequence shown here is derived from an EMBL/GenBank/DDBJ whole genome shotgun (WGS) entry which is preliminary data.</text>
</comment>
<evidence type="ECO:0000313" key="2">
    <source>
        <dbReference type="EMBL" id="MCW3477911.1"/>
    </source>
</evidence>
<dbReference type="EMBL" id="JAPDNT010000066">
    <property type="protein sequence ID" value="MCW3477911.1"/>
    <property type="molecule type" value="Genomic_DNA"/>
</dbReference>
<gene>
    <name evidence="2" type="ORF">OL599_25555</name>
</gene>
<protein>
    <recommendedName>
        <fullName evidence="4">Glutamine amidotransferase domain-containing protein</fullName>
    </recommendedName>
</protein>
<dbReference type="SUPFAM" id="SSF52317">
    <property type="entry name" value="Class I glutamine amidotransferase-like"/>
    <property type="match status" value="1"/>
</dbReference>
<feature type="transmembrane region" description="Helical" evidence="1">
    <location>
        <begin position="43"/>
        <end position="63"/>
    </location>
</feature>
<reference evidence="2" key="1">
    <citation type="submission" date="2022-09" db="EMBL/GenBank/DDBJ databases">
        <title>Rhodovastum sp. nov. RN2-1 isolated from soil in Seongnam, South Korea.</title>
        <authorList>
            <person name="Le N.T."/>
        </authorList>
    </citation>
    <scope>NUCLEOTIDE SEQUENCE</scope>
    <source>
        <strain evidence="2">RN2-1</strain>
    </source>
</reference>
<feature type="transmembrane region" description="Helical" evidence="1">
    <location>
        <begin position="682"/>
        <end position="700"/>
    </location>
</feature>
<evidence type="ECO:0008006" key="4">
    <source>
        <dbReference type="Google" id="ProtNLM"/>
    </source>
</evidence>
<keyword evidence="3" id="KW-1185">Reference proteome</keyword>
<accession>A0AA41YSH6</accession>
<organism evidence="2 3">
    <name type="scientific">Limobrevibacterium gyesilva</name>
    <dbReference type="NCBI Taxonomy" id="2991712"/>
    <lineage>
        <taxon>Bacteria</taxon>
        <taxon>Pseudomonadati</taxon>
        <taxon>Pseudomonadota</taxon>
        <taxon>Alphaproteobacteria</taxon>
        <taxon>Acetobacterales</taxon>
        <taxon>Acetobacteraceae</taxon>
        <taxon>Limobrevibacterium</taxon>
    </lineage>
</organism>
<dbReference type="AlphaFoldDB" id="A0AA41YSH6"/>
<dbReference type="RefSeq" id="WP_264716894.1">
    <property type="nucleotide sequence ID" value="NZ_JAPDNT010000066.1"/>
</dbReference>
<dbReference type="PANTHER" id="PTHR37947">
    <property type="entry name" value="BLL2462 PROTEIN"/>
    <property type="match status" value="1"/>
</dbReference>
<evidence type="ECO:0000256" key="1">
    <source>
        <dbReference type="SAM" id="Phobius"/>
    </source>
</evidence>
<sequence>MHLEQAFAALRFDPALPMGLLAALAALCALALGVGLWRRARGLAWRFFAFAALLLWLSGPRLVEETRETLPDIGLLVIDQTASMSVGDRTKLAEAARARIEAEARDLPDLELRTVTVPEQGSEGTRLFAGIDRALADIPRARLAGIVAVTDGQVHDIPAPAAGEAPFGGAPLHVLIPAKGEELDRRIRVVEAPTYGIVGKSVTIRMAIEDLGLPRNGLAFGQAARLTIRRDGEEPRVESVPVGVEHQIDVPITRGGNTVVEMTADTLPGEISTVNNKAVVEINGVRDRLRVLLVSGEPHAGERTWRRLLKADPAVDLVHFTILRPPEKDDLTPLNELALIAFPVRELFQVKIKEFDLIILDRFQNRGILPPLYLRNIADYVRAGGALLMTAGPEYAGPGSLAASPLGAVLPARPAATSAVVDGAFRPGVTALGARHPVTEGLPGWKPPNALGGGEPGWGSWYRHITPADLHGDVLMDTPDGTPLLVLDHVEQGRAALLLSDQIWLWSRGHEGGGPQAELLRRVAHWLMKEPDLEETALTAKVEHGALAVERRSTEEVAVGQVNVTDPDGKQMPLALTPTRPGRAVGNLPATLPGVWQVSDGTRVAYAAAGAANPPELADLRATATLLAPLARASGGSVHWLDPAGAPALRRTEPGREAAGSNWIGLQRRHDHLVTGITAIPLLPPWLALPLILGLALLAWRREGA</sequence>
<dbReference type="PANTHER" id="PTHR37947:SF1">
    <property type="entry name" value="BLL2462 PROTEIN"/>
    <property type="match status" value="1"/>
</dbReference>
<feature type="transmembrane region" description="Helical" evidence="1">
    <location>
        <begin position="15"/>
        <end position="36"/>
    </location>
</feature>
<proteinExistence type="predicted"/>
<keyword evidence="1" id="KW-0472">Membrane</keyword>
<dbReference type="InterPro" id="IPR029062">
    <property type="entry name" value="Class_I_gatase-like"/>
</dbReference>
<keyword evidence="1" id="KW-1133">Transmembrane helix</keyword>